<dbReference type="InterPro" id="IPR001789">
    <property type="entry name" value="Sig_transdc_resp-reg_receiver"/>
</dbReference>
<keyword evidence="6" id="KW-1185">Reference proteome</keyword>
<dbReference type="CDD" id="cd17546">
    <property type="entry name" value="REC_hyHK_CKI1_RcsC-like"/>
    <property type="match status" value="1"/>
</dbReference>
<accession>A0A4P9X6X5</accession>
<feature type="modified residue" description="4-aspartylphosphate" evidence="3">
    <location>
        <position position="68"/>
    </location>
</feature>
<gene>
    <name evidence="5" type="ORF">CXG81DRAFT_12607</name>
</gene>
<keyword evidence="1 3" id="KW-0597">Phosphoprotein</keyword>
<evidence type="ECO:0000313" key="6">
    <source>
        <dbReference type="Proteomes" id="UP000274922"/>
    </source>
</evidence>
<dbReference type="PANTHER" id="PTHR45339:SF1">
    <property type="entry name" value="HYBRID SIGNAL TRANSDUCTION HISTIDINE KINASE J"/>
    <property type="match status" value="1"/>
</dbReference>
<dbReference type="SMART" id="SM00448">
    <property type="entry name" value="REC"/>
    <property type="match status" value="1"/>
</dbReference>
<evidence type="ECO:0000256" key="3">
    <source>
        <dbReference type="PROSITE-ProRule" id="PRU00169"/>
    </source>
</evidence>
<dbReference type="STRING" id="1555241.A0A4P9X6X5"/>
<dbReference type="PANTHER" id="PTHR45339">
    <property type="entry name" value="HYBRID SIGNAL TRANSDUCTION HISTIDINE KINASE J"/>
    <property type="match status" value="1"/>
</dbReference>
<dbReference type="Pfam" id="PF00072">
    <property type="entry name" value="Response_reg"/>
    <property type="match status" value="1"/>
</dbReference>
<protein>
    <recommendedName>
        <fullName evidence="4">Response regulatory domain-containing protein</fullName>
    </recommendedName>
</protein>
<dbReference type="Gene3D" id="3.40.50.2300">
    <property type="match status" value="1"/>
</dbReference>
<evidence type="ECO:0000256" key="1">
    <source>
        <dbReference type="ARBA" id="ARBA00022553"/>
    </source>
</evidence>
<dbReference type="SUPFAM" id="SSF52172">
    <property type="entry name" value="CheY-like"/>
    <property type="match status" value="1"/>
</dbReference>
<dbReference type="OrthoDB" id="60033at2759"/>
<dbReference type="GO" id="GO:0000160">
    <property type="term" value="P:phosphorelay signal transduction system"/>
    <property type="evidence" value="ECO:0007669"/>
    <property type="project" value="UniProtKB-KW"/>
</dbReference>
<feature type="non-terminal residue" evidence="5">
    <location>
        <position position="107"/>
    </location>
</feature>
<dbReference type="PROSITE" id="PS50110">
    <property type="entry name" value="RESPONSE_REGULATORY"/>
    <property type="match status" value="1"/>
</dbReference>
<dbReference type="Proteomes" id="UP000274922">
    <property type="component" value="Unassembled WGS sequence"/>
</dbReference>
<dbReference type="AlphaFoldDB" id="A0A4P9X6X5"/>
<organism evidence="5 6">
    <name type="scientific">Caulochytrium protostelioides</name>
    <dbReference type="NCBI Taxonomy" id="1555241"/>
    <lineage>
        <taxon>Eukaryota</taxon>
        <taxon>Fungi</taxon>
        <taxon>Fungi incertae sedis</taxon>
        <taxon>Chytridiomycota</taxon>
        <taxon>Chytridiomycota incertae sedis</taxon>
        <taxon>Chytridiomycetes</taxon>
        <taxon>Caulochytriales</taxon>
        <taxon>Caulochytriaceae</taxon>
        <taxon>Caulochytrium</taxon>
    </lineage>
</organism>
<dbReference type="InterPro" id="IPR011006">
    <property type="entry name" value="CheY-like_superfamily"/>
</dbReference>
<proteinExistence type="predicted"/>
<sequence length="107" mass="11937">MGSRNPSRFTPNWAVTPPRVLLVEDDEVCRKVSAKLLNIFGCSFDIAVDGLDAVRQMGGKKYDIVLMDVVMPNLDGVAATMRIRQFDQMTPIISMTSNTTEHDVLTY</sequence>
<keyword evidence="2" id="KW-0902">Two-component regulatory system</keyword>
<evidence type="ECO:0000256" key="2">
    <source>
        <dbReference type="ARBA" id="ARBA00023012"/>
    </source>
</evidence>
<reference evidence="6" key="1">
    <citation type="journal article" date="2018" name="Nat. Microbiol.">
        <title>Leveraging single-cell genomics to expand the fungal tree of life.</title>
        <authorList>
            <person name="Ahrendt S.R."/>
            <person name="Quandt C.A."/>
            <person name="Ciobanu D."/>
            <person name="Clum A."/>
            <person name="Salamov A."/>
            <person name="Andreopoulos B."/>
            <person name="Cheng J.F."/>
            <person name="Woyke T."/>
            <person name="Pelin A."/>
            <person name="Henrissat B."/>
            <person name="Reynolds N.K."/>
            <person name="Benny G.L."/>
            <person name="Smith M.E."/>
            <person name="James T.Y."/>
            <person name="Grigoriev I.V."/>
        </authorList>
    </citation>
    <scope>NUCLEOTIDE SEQUENCE [LARGE SCALE GENOMIC DNA]</scope>
    <source>
        <strain evidence="6">ATCC 52028</strain>
    </source>
</reference>
<name>A0A4P9X6X5_9FUNG</name>
<dbReference type="EMBL" id="ML014191">
    <property type="protein sequence ID" value="RKP00953.1"/>
    <property type="molecule type" value="Genomic_DNA"/>
</dbReference>
<evidence type="ECO:0000313" key="5">
    <source>
        <dbReference type="EMBL" id="RKP00953.1"/>
    </source>
</evidence>
<evidence type="ECO:0000259" key="4">
    <source>
        <dbReference type="PROSITE" id="PS50110"/>
    </source>
</evidence>
<feature type="domain" description="Response regulatory" evidence="4">
    <location>
        <begin position="19"/>
        <end position="107"/>
    </location>
</feature>